<dbReference type="EMBL" id="BGZK01000958">
    <property type="protein sequence ID" value="GBP66499.1"/>
    <property type="molecule type" value="Genomic_DNA"/>
</dbReference>
<organism evidence="1 2">
    <name type="scientific">Eumeta variegata</name>
    <name type="common">Bagworm moth</name>
    <name type="synonym">Eumeta japonica</name>
    <dbReference type="NCBI Taxonomy" id="151549"/>
    <lineage>
        <taxon>Eukaryota</taxon>
        <taxon>Metazoa</taxon>
        <taxon>Ecdysozoa</taxon>
        <taxon>Arthropoda</taxon>
        <taxon>Hexapoda</taxon>
        <taxon>Insecta</taxon>
        <taxon>Pterygota</taxon>
        <taxon>Neoptera</taxon>
        <taxon>Endopterygota</taxon>
        <taxon>Lepidoptera</taxon>
        <taxon>Glossata</taxon>
        <taxon>Ditrysia</taxon>
        <taxon>Tineoidea</taxon>
        <taxon>Psychidae</taxon>
        <taxon>Oiketicinae</taxon>
        <taxon>Eumeta</taxon>
    </lineage>
</organism>
<evidence type="ECO:0000313" key="2">
    <source>
        <dbReference type="Proteomes" id="UP000299102"/>
    </source>
</evidence>
<gene>
    <name evidence="1" type="ORF">EVAR_85646_1</name>
</gene>
<reference evidence="1 2" key="1">
    <citation type="journal article" date="2019" name="Commun. Biol.">
        <title>The bagworm genome reveals a unique fibroin gene that provides high tensile strength.</title>
        <authorList>
            <person name="Kono N."/>
            <person name="Nakamura H."/>
            <person name="Ohtoshi R."/>
            <person name="Tomita M."/>
            <person name="Numata K."/>
            <person name="Arakawa K."/>
        </authorList>
    </citation>
    <scope>NUCLEOTIDE SEQUENCE [LARGE SCALE GENOMIC DNA]</scope>
</reference>
<proteinExistence type="predicted"/>
<name>A0A4C1XW50_EUMVA</name>
<evidence type="ECO:0000313" key="1">
    <source>
        <dbReference type="EMBL" id="GBP66499.1"/>
    </source>
</evidence>
<comment type="caution">
    <text evidence="1">The sequence shown here is derived from an EMBL/GenBank/DDBJ whole genome shotgun (WGS) entry which is preliminary data.</text>
</comment>
<dbReference type="Proteomes" id="UP000299102">
    <property type="component" value="Unassembled WGS sequence"/>
</dbReference>
<dbReference type="AlphaFoldDB" id="A0A4C1XW50"/>
<keyword evidence="2" id="KW-1185">Reference proteome</keyword>
<sequence length="390" mass="43910">MTHTLPRSFRPRLGRHVRRISRSLAFDLYSEILEDQTRVLGFCKIDSAFRILRRELTTEERARSDARGCVRRHFLSGVALKRVPIEFVKTRCRASSRSYRADDAKVAARGRSAGFTDVLANPLYENEDLFVLSNKMYSRYYYYGCKGSLSNDRDLQAILRLRTKRHNSLRRPKERHVDVFVYVPRLKPKLPDAALRASPGPDGIASIVGLGGGWQHPARRSTIYWHVSAAARGGGAGRVATARARLDNGRPRVCRRAGRGCRRADESRLCNGKVGFYDAVFDFCVLRLKKAFAFPVSDDRSAPPPLELFSPAGEEAVTSALVKSHHIQKNMRVSGVTCDPVCRSRPLDPILLFLLKTFELRLGADPQLLTIGEKVRDRGRCVLSEARSEV</sequence>
<protein>
    <submittedName>
        <fullName evidence="1">Uncharacterized protein</fullName>
    </submittedName>
</protein>
<accession>A0A4C1XW50</accession>